<reference evidence="3" key="1">
    <citation type="submission" date="2025-08" db="UniProtKB">
        <authorList>
            <consortium name="RefSeq"/>
        </authorList>
    </citation>
    <scope>IDENTIFICATION</scope>
</reference>
<feature type="compositionally biased region" description="Polar residues" evidence="1">
    <location>
        <begin position="483"/>
        <end position="492"/>
    </location>
</feature>
<name>A0A6J0TLT7_9SAUR</name>
<dbReference type="GO" id="GO:0060080">
    <property type="term" value="P:inhibitory postsynaptic potential"/>
    <property type="evidence" value="ECO:0007669"/>
    <property type="project" value="TreeGrafter"/>
</dbReference>
<sequence>MAKGADNEMWHLSSPPSQSLSDEGAMGSKESSKCLLTTSESEVDSATSLALEMKYALDPNRQIKKRNKALQVRFKDICEAQNEQRDKQLSTLQQADKKEAKPISYRAAYRKYMTVPARRSIPNVTKSTGVQTSPELKKCYQTFPLDRKKGSMIKSIASVDTFPSQNNGFLMDVKDKDSKISGEAAQYSKKVTGFVTAEFISHTNERMNAIEQPSSDNCSETCRSTDLHSCTKEPPSLQNSAVFVLEEPDYQLHDKAKHYTGPLRNEEANSSTHGKVFKTEVASVYLPASSSHFSQTDLQNSAAGAGNDWSLCPTEEDKKRTVHLNGLQSQAVSAAQACSMQAQCQSTECNEQTLQIHVSPMEGKQPCQTAVAVSEGCQQIVPHTEVVDLKAQLQMMENLISSSQETIKVLLGVIQELEKGEAHREGLSYRTGQDTSNCDTCRNSACIIYSVELDFKQQEDKLQPVLRKLHPIEETQVAPLPYSQESYSSTPKQKSKTESKKHGRWKLWFL</sequence>
<dbReference type="Pfam" id="PF15265">
    <property type="entry name" value="FAM196"/>
    <property type="match status" value="1"/>
</dbReference>
<dbReference type="PANTHER" id="PTHR28682:SF1">
    <property type="entry name" value="INHIBITORY SYNAPTIC FACTOR 2A"/>
    <property type="match status" value="1"/>
</dbReference>
<dbReference type="RefSeq" id="XP_020647154.2">
    <property type="nucleotide sequence ID" value="XM_020791495.2"/>
</dbReference>
<dbReference type="GO" id="GO:0014069">
    <property type="term" value="C:postsynaptic density"/>
    <property type="evidence" value="ECO:0007669"/>
    <property type="project" value="TreeGrafter"/>
</dbReference>
<keyword evidence="2" id="KW-1185">Reference proteome</keyword>
<dbReference type="PANTHER" id="PTHR28682">
    <property type="entry name" value="INHIBITORY SYNAPTIC FACTOR 2A-RELATED"/>
    <property type="match status" value="1"/>
</dbReference>
<evidence type="ECO:0000313" key="3">
    <source>
        <dbReference type="RefSeq" id="XP_020647154.2"/>
    </source>
</evidence>
<dbReference type="AlphaFoldDB" id="A0A6J0TLT7"/>
<dbReference type="Proteomes" id="UP001652642">
    <property type="component" value="Chromosome 3"/>
</dbReference>
<gene>
    <name evidence="3" type="primary">INSYN2A</name>
</gene>
<feature type="region of interest" description="Disordered" evidence="1">
    <location>
        <begin position="480"/>
        <end position="503"/>
    </location>
</feature>
<evidence type="ECO:0000313" key="2">
    <source>
        <dbReference type="Proteomes" id="UP001652642"/>
    </source>
</evidence>
<organism evidence="2 3">
    <name type="scientific">Pogona vitticeps</name>
    <name type="common">central bearded dragon</name>
    <dbReference type="NCBI Taxonomy" id="103695"/>
    <lineage>
        <taxon>Eukaryota</taxon>
        <taxon>Metazoa</taxon>
        <taxon>Chordata</taxon>
        <taxon>Craniata</taxon>
        <taxon>Vertebrata</taxon>
        <taxon>Euteleostomi</taxon>
        <taxon>Lepidosauria</taxon>
        <taxon>Squamata</taxon>
        <taxon>Bifurcata</taxon>
        <taxon>Unidentata</taxon>
        <taxon>Episquamata</taxon>
        <taxon>Toxicofera</taxon>
        <taxon>Iguania</taxon>
        <taxon>Acrodonta</taxon>
        <taxon>Agamidae</taxon>
        <taxon>Amphibolurinae</taxon>
        <taxon>Pogona</taxon>
    </lineage>
</organism>
<evidence type="ECO:0000256" key="1">
    <source>
        <dbReference type="SAM" id="MobiDB-lite"/>
    </source>
</evidence>
<accession>A0A6J0TLT7</accession>
<feature type="region of interest" description="Disordered" evidence="1">
    <location>
        <begin position="1"/>
        <end position="39"/>
    </location>
</feature>
<dbReference type="CTD" id="642938"/>
<protein>
    <submittedName>
        <fullName evidence="3">Inhibitory synaptic factor 2A isoform X2</fullName>
    </submittedName>
</protein>
<proteinExistence type="predicted"/>
<dbReference type="GeneID" id="110077910"/>
<dbReference type="InterPro" id="IPR029337">
    <property type="entry name" value="INSYN2"/>
</dbReference>